<name>A0A8J9VYB1_BRALA</name>
<evidence type="ECO:0000313" key="2">
    <source>
        <dbReference type="Proteomes" id="UP000838412"/>
    </source>
</evidence>
<proteinExistence type="predicted"/>
<dbReference type="AlphaFoldDB" id="A0A8J9VYB1"/>
<dbReference type="Proteomes" id="UP000838412">
    <property type="component" value="Chromosome 1"/>
</dbReference>
<protein>
    <submittedName>
        <fullName evidence="1">Hypp199 protein</fullName>
    </submittedName>
</protein>
<organism evidence="1 2">
    <name type="scientific">Branchiostoma lanceolatum</name>
    <name type="common">Common lancelet</name>
    <name type="synonym">Amphioxus lanceolatum</name>
    <dbReference type="NCBI Taxonomy" id="7740"/>
    <lineage>
        <taxon>Eukaryota</taxon>
        <taxon>Metazoa</taxon>
        <taxon>Chordata</taxon>
        <taxon>Cephalochordata</taxon>
        <taxon>Leptocardii</taxon>
        <taxon>Amphioxiformes</taxon>
        <taxon>Branchiostomatidae</taxon>
        <taxon>Branchiostoma</taxon>
    </lineage>
</organism>
<gene>
    <name evidence="1" type="primary">Hypp199</name>
    <name evidence="1" type="ORF">BLAG_LOCUS655</name>
</gene>
<evidence type="ECO:0000313" key="1">
    <source>
        <dbReference type="EMBL" id="CAH1228431.1"/>
    </source>
</evidence>
<reference evidence="1" key="1">
    <citation type="submission" date="2022-01" db="EMBL/GenBank/DDBJ databases">
        <authorList>
            <person name="Braso-Vives M."/>
        </authorList>
    </citation>
    <scope>NUCLEOTIDE SEQUENCE</scope>
</reference>
<keyword evidence="2" id="KW-1185">Reference proteome</keyword>
<dbReference type="EMBL" id="OV696686">
    <property type="protein sequence ID" value="CAH1228431.1"/>
    <property type="molecule type" value="Genomic_DNA"/>
</dbReference>
<accession>A0A8J9VYB1</accession>
<sequence length="236" mass="27053">MPLDGWNSPEGQRVNHLNICTIHNNCFIHHYPTDSLYRTRIYNEYVDDDENTIDDSKLNRRQIYHANRNNFQSIIASNIRSNAVYSSQHLDVTAPINCSADNSNNNRTPVHRTSQNYNANTLNNDIANSRTVYKHVNITNADDCLTYTSNRYNIYNANPHNNQHTNNSIAYNDVHYFNDKTFNHATCDINGQNNYSIANYKGYNGANPTDNINAFFGNNVHAATNYPTNNHYTGNH</sequence>